<sequence>MNGHDSYKQKNKRPKRKTLITTRPNTPTVGSSFAIGHTTQEPQCTLLAAKDSEWVDIVQTPSNSKLDNNNDEAVLQLVECEEGPQMKPLMLMFPQLLEEDPEMVEGMLNKAMSTTEVTKHLVGQKANFAFMKKVNRLIPSDKKWLETVSEYNTPPCCSKESSFQSRYLLSDYEADTEETDEEK</sequence>
<keyword evidence="3" id="KW-1185">Reference proteome</keyword>
<accession>A0A212F0Q5</accession>
<comment type="caution">
    <text evidence="2">The sequence shown here is derived from an EMBL/GenBank/DDBJ whole genome shotgun (WGS) entry which is preliminary data.</text>
</comment>
<dbReference type="AlphaFoldDB" id="A0A212F0Q5"/>
<reference evidence="2 3" key="1">
    <citation type="journal article" date="2011" name="Cell">
        <title>The monarch butterfly genome yields insights into long-distance migration.</title>
        <authorList>
            <person name="Zhan S."/>
            <person name="Merlin C."/>
            <person name="Boore J.L."/>
            <person name="Reppert S.M."/>
        </authorList>
    </citation>
    <scope>NUCLEOTIDE SEQUENCE [LARGE SCALE GENOMIC DNA]</scope>
    <source>
        <strain evidence="2">F-2</strain>
    </source>
</reference>
<dbReference type="EMBL" id="AGBW02011047">
    <property type="protein sequence ID" value="OWR47329.1"/>
    <property type="molecule type" value="Genomic_DNA"/>
</dbReference>
<gene>
    <name evidence="2" type="ORF">KGM_214146</name>
</gene>
<evidence type="ECO:0000313" key="3">
    <source>
        <dbReference type="Proteomes" id="UP000007151"/>
    </source>
</evidence>
<feature type="compositionally biased region" description="Polar residues" evidence="1">
    <location>
        <begin position="19"/>
        <end position="35"/>
    </location>
</feature>
<organism evidence="2 3">
    <name type="scientific">Danaus plexippus plexippus</name>
    <dbReference type="NCBI Taxonomy" id="278856"/>
    <lineage>
        <taxon>Eukaryota</taxon>
        <taxon>Metazoa</taxon>
        <taxon>Ecdysozoa</taxon>
        <taxon>Arthropoda</taxon>
        <taxon>Hexapoda</taxon>
        <taxon>Insecta</taxon>
        <taxon>Pterygota</taxon>
        <taxon>Neoptera</taxon>
        <taxon>Endopterygota</taxon>
        <taxon>Lepidoptera</taxon>
        <taxon>Glossata</taxon>
        <taxon>Ditrysia</taxon>
        <taxon>Papilionoidea</taxon>
        <taxon>Nymphalidae</taxon>
        <taxon>Danainae</taxon>
        <taxon>Danaini</taxon>
        <taxon>Danaina</taxon>
        <taxon>Danaus</taxon>
        <taxon>Danaus</taxon>
    </lineage>
</organism>
<dbReference type="eggNOG" id="ENOG502T7TD">
    <property type="taxonomic scope" value="Eukaryota"/>
</dbReference>
<protein>
    <submittedName>
        <fullName evidence="2">Uncharacterized protein</fullName>
    </submittedName>
</protein>
<proteinExistence type="predicted"/>
<evidence type="ECO:0000256" key="1">
    <source>
        <dbReference type="SAM" id="MobiDB-lite"/>
    </source>
</evidence>
<dbReference type="KEGG" id="dpl:KGM_214146"/>
<name>A0A212F0Q5_DANPL</name>
<feature type="compositionally biased region" description="Basic residues" evidence="1">
    <location>
        <begin position="9"/>
        <end position="18"/>
    </location>
</feature>
<feature type="region of interest" description="Disordered" evidence="1">
    <location>
        <begin position="1"/>
        <end position="35"/>
    </location>
</feature>
<evidence type="ECO:0000313" key="2">
    <source>
        <dbReference type="EMBL" id="OWR47329.1"/>
    </source>
</evidence>
<dbReference type="Proteomes" id="UP000007151">
    <property type="component" value="Unassembled WGS sequence"/>
</dbReference>